<organism evidence="2">
    <name type="scientific">Amphora coffeiformis</name>
    <dbReference type="NCBI Taxonomy" id="265554"/>
    <lineage>
        <taxon>Eukaryota</taxon>
        <taxon>Sar</taxon>
        <taxon>Stramenopiles</taxon>
        <taxon>Ochrophyta</taxon>
        <taxon>Bacillariophyta</taxon>
        <taxon>Bacillariophyceae</taxon>
        <taxon>Bacillariophycidae</taxon>
        <taxon>Thalassiophysales</taxon>
        <taxon>Catenulaceae</taxon>
        <taxon>Amphora</taxon>
    </lineage>
</organism>
<protein>
    <submittedName>
        <fullName evidence="2">Uncharacterized protein</fullName>
    </submittedName>
</protein>
<gene>
    <name evidence="2" type="ORF">ACOF00016_LOCUS12599</name>
</gene>
<keyword evidence="1" id="KW-0472">Membrane</keyword>
<keyword evidence="1" id="KW-1133">Transmembrane helix</keyword>
<evidence type="ECO:0000313" key="2">
    <source>
        <dbReference type="EMBL" id="CAE0415500.1"/>
    </source>
</evidence>
<dbReference type="AlphaFoldDB" id="A0A7S3L929"/>
<name>A0A7S3L929_9STRA</name>
<proteinExistence type="predicted"/>
<feature type="transmembrane region" description="Helical" evidence="1">
    <location>
        <begin position="1015"/>
        <end position="1035"/>
    </location>
</feature>
<reference evidence="2" key="1">
    <citation type="submission" date="2021-01" db="EMBL/GenBank/DDBJ databases">
        <authorList>
            <person name="Corre E."/>
            <person name="Pelletier E."/>
            <person name="Niang G."/>
            <person name="Scheremetjew M."/>
            <person name="Finn R."/>
            <person name="Kale V."/>
            <person name="Holt S."/>
            <person name="Cochrane G."/>
            <person name="Meng A."/>
            <person name="Brown T."/>
            <person name="Cohen L."/>
        </authorList>
    </citation>
    <scope>NUCLEOTIDE SEQUENCE</scope>
    <source>
        <strain evidence="2">CCMP127</strain>
    </source>
</reference>
<feature type="transmembrane region" description="Helical" evidence="1">
    <location>
        <begin position="1116"/>
        <end position="1137"/>
    </location>
</feature>
<accession>A0A7S3L929</accession>
<feature type="transmembrane region" description="Helical" evidence="1">
    <location>
        <begin position="1078"/>
        <end position="1096"/>
    </location>
</feature>
<evidence type="ECO:0000256" key="1">
    <source>
        <dbReference type="SAM" id="Phobius"/>
    </source>
</evidence>
<feature type="transmembrane region" description="Helical" evidence="1">
    <location>
        <begin position="720"/>
        <end position="741"/>
    </location>
</feature>
<dbReference type="EMBL" id="HBIM01016049">
    <property type="protein sequence ID" value="CAE0415500.1"/>
    <property type="molecule type" value="Transcribed_RNA"/>
</dbReference>
<feature type="transmembrane region" description="Helical" evidence="1">
    <location>
        <begin position="983"/>
        <end position="1003"/>
    </location>
</feature>
<sequence length="1232" mass="141072">MEKDEATWKVTELEYQQTLPWEQLTIGNDYGVFVPEAGKICRFKLVKVDLDSGEYCFRALDGEHQDRVVRRQNSPSIYPIDTPANAHGSVTAVVLKCVDTRGAEPRVETLPLRSIARKKFALDVGFTHVFECIGKPKESDTHLCITTYEPYGVACLQGLKVSYGMHNFGEKRFGSGLLDDLRSINDQNTRIIGDFTKMVRVKKFVRGIYEAVSKDKNWELQFQALVKESKFPDLDGWDPLMPKIVSACRQLADDAPKWRRKTVQTRFFETGDNYYLGMEFTREYDAWKEDLGDQLVGYLRARNRDGTQEKDINNFRALLMSYIDRLWYEGVLETIRKGDVYNPGARKRVPRLYLINSHIPQKLSELPELEAFRLVNEPAKLYEIIIIEGSKYVCRTVEGHIKIFTGQETVKRESNLTRGPDGNSESKVCLASFPVGHYVNHRTMVKSKHDFVFAFGGDEQSTPHFMRYSGLTGACINAMTFNVFLSKALIGVDFKTRFSEYSQETQWSNGEVVQRGTGANYGEDGFLRPGFPYRAGVNYLWDKLTEYKETGQDTEDILSYDWKVKFAAALIPRGLEYNNIYLETLKLEWHKNVLARFVDILERYPTITAETKEMVLRTNDITPNKDDFWSKVESDILPLQGFHGARIYKICQQIIDFAQFLRSEDLRISSSLFHQTAPVDVVIDDFVVEAQNVANALTQSAALAAATLGLRLVNTEASNIFAAILAAFNIVISFGTMTNIARYKTRNEEARTNFFHKGYHKVEKAVFSLMSDHARRSVALDKNPFYKELENTVAILRDQFKYYNIKDPQAFDRAYDKLKSSRFDDNAILEFQHMLLTDFLAVRYYVNSYVQESLVHVYKTTQEILTFERPGPHGQREAEELFEKLVQFKPFLKKTLQEGDIRWGFVKKRKMSHWDIFSALSWLRSLMYQQRVDRPIGSAPVEIETRGLAENLKTLSNMNGKTILHREQLDFETLFWAHRESQVASMVFVTGFLVFVSSVVFTIGRIFRVDVLIDISFWAALPSTMGALLAAFHLFRKYGLLSGLYQKIKAKRNTAVDSDSRDSFSVVLSATSHQMSLTVIRFFTAVAAAVTLPWAIAANQFDKGDDAMGDDSDFQIPSILGTISVSCGIVSVIYFFVVEYVIRYNLPVNLGPFICRIISDEIQSTYEEMRAPSNGIDSSKKEERDRWHYTARKVLHEYRFDTVFAADRFGQILQTIQGGVDPVDFLKGQTYV</sequence>
<keyword evidence="1" id="KW-0812">Transmembrane</keyword>